<dbReference type="EMBL" id="CAKMNS010000161">
    <property type="protein sequence ID" value="CAH1277103.1"/>
    <property type="molecule type" value="Genomic_DNA"/>
</dbReference>
<feature type="transmembrane region" description="Helical" evidence="9">
    <location>
        <begin position="14"/>
        <end position="36"/>
    </location>
</feature>
<dbReference type="Pfam" id="PF03185">
    <property type="entry name" value="CaKB"/>
    <property type="match status" value="1"/>
</dbReference>
<organism evidence="10 11">
    <name type="scientific">Branchiostoma lanceolatum</name>
    <name type="common">Common lancelet</name>
    <name type="synonym">Amphioxus lanceolatum</name>
    <dbReference type="NCBI Taxonomy" id="7740"/>
    <lineage>
        <taxon>Eukaryota</taxon>
        <taxon>Metazoa</taxon>
        <taxon>Chordata</taxon>
        <taxon>Cephalochordata</taxon>
        <taxon>Leptocardii</taxon>
        <taxon>Amphioxiformes</taxon>
        <taxon>Branchiostomatidae</taxon>
        <taxon>Branchiostoma</taxon>
    </lineage>
</organism>
<comment type="subcellular location">
    <subcellularLocation>
        <location evidence="1">Membrane</location>
        <topology evidence="1">Multi-pass membrane protein</topology>
    </subcellularLocation>
</comment>
<feature type="transmembrane region" description="Helical" evidence="9">
    <location>
        <begin position="176"/>
        <end position="198"/>
    </location>
</feature>
<dbReference type="GO" id="GO:0015269">
    <property type="term" value="F:calcium-activated potassium channel activity"/>
    <property type="evidence" value="ECO:0007669"/>
    <property type="project" value="InterPro"/>
</dbReference>
<comment type="caution">
    <text evidence="10">The sequence shown here is derived from an EMBL/GenBank/DDBJ whole genome shotgun (WGS) entry which is preliminary data.</text>
</comment>
<evidence type="ECO:0000256" key="8">
    <source>
        <dbReference type="ARBA" id="ARBA00023303"/>
    </source>
</evidence>
<evidence type="ECO:0000256" key="3">
    <source>
        <dbReference type="ARBA" id="ARBA00022692"/>
    </source>
</evidence>
<evidence type="ECO:0000256" key="2">
    <source>
        <dbReference type="ARBA" id="ARBA00022448"/>
    </source>
</evidence>
<dbReference type="GO" id="GO:0015459">
    <property type="term" value="F:potassium channel regulator activity"/>
    <property type="evidence" value="ECO:0007669"/>
    <property type="project" value="TreeGrafter"/>
</dbReference>
<keyword evidence="2" id="KW-0813">Transport</keyword>
<name>A0A8S4MMP3_BRALA</name>
<sequence length="213" mass="23147">MGSDDESYCKRGCVFALAFVPVLGAIGLIVAGIVVAQPALTALRLREAVCTVTSSTIGADVTCKCPLGRNCRSSFPCLEIAVLYFEKGGNGTTYSSSGLGHNSTGHRSLLVNTQGLFGRTPQCAVRPCGKAADDNYKDVEDYQESWGAVGQRFPCFYDPASDAEVSRTVTFNSKWAAFHALFWPLLVIFLSLAAAYFICYRFQCWCDDGIWDD</sequence>
<keyword evidence="6 9" id="KW-0472">Membrane</keyword>
<evidence type="ECO:0000256" key="6">
    <source>
        <dbReference type="ARBA" id="ARBA00023136"/>
    </source>
</evidence>
<evidence type="ECO:0000313" key="11">
    <source>
        <dbReference type="Proteomes" id="UP000838412"/>
    </source>
</evidence>
<keyword evidence="4 9" id="KW-1133">Transmembrane helix</keyword>
<keyword evidence="11" id="KW-1185">Reference proteome</keyword>
<keyword evidence="5" id="KW-0406">Ion transport</keyword>
<dbReference type="GO" id="GO:0008076">
    <property type="term" value="C:voltage-gated potassium channel complex"/>
    <property type="evidence" value="ECO:0007669"/>
    <property type="project" value="TreeGrafter"/>
</dbReference>
<keyword evidence="8" id="KW-0407">Ion channel</keyword>
<dbReference type="GO" id="GO:0005513">
    <property type="term" value="P:detection of calcium ion"/>
    <property type="evidence" value="ECO:0007669"/>
    <property type="project" value="TreeGrafter"/>
</dbReference>
<accession>A0A8S4MMP3</accession>
<evidence type="ECO:0000256" key="4">
    <source>
        <dbReference type="ARBA" id="ARBA00022989"/>
    </source>
</evidence>
<dbReference type="OrthoDB" id="9983720at2759"/>
<proteinExistence type="predicted"/>
<evidence type="ECO:0000256" key="5">
    <source>
        <dbReference type="ARBA" id="ARBA00023065"/>
    </source>
</evidence>
<keyword evidence="7" id="KW-0325">Glycoprotein</keyword>
<dbReference type="Proteomes" id="UP000838412">
    <property type="component" value="Unassembled WGS sequence"/>
</dbReference>
<evidence type="ECO:0000256" key="1">
    <source>
        <dbReference type="ARBA" id="ARBA00004141"/>
    </source>
</evidence>
<dbReference type="InterPro" id="IPR003930">
    <property type="entry name" value="K_chnl_Ca-activ_BK_bsu"/>
</dbReference>
<evidence type="ECO:0000256" key="9">
    <source>
        <dbReference type="SAM" id="Phobius"/>
    </source>
</evidence>
<dbReference type="AlphaFoldDB" id="A0A8S4MMP3"/>
<protein>
    <submittedName>
        <fullName evidence="10">KCNMB4 protein</fullName>
    </submittedName>
</protein>
<evidence type="ECO:0000313" key="10">
    <source>
        <dbReference type="EMBL" id="CAH1277103.1"/>
    </source>
</evidence>
<dbReference type="PANTHER" id="PTHR10258">
    <property type="entry name" value="CALCIUM-ACTIVATED POTASSIUM CHANNEL SUBUNIT BETA"/>
    <property type="match status" value="1"/>
</dbReference>
<keyword evidence="3 9" id="KW-0812">Transmembrane</keyword>
<evidence type="ECO:0000256" key="7">
    <source>
        <dbReference type="ARBA" id="ARBA00023180"/>
    </source>
</evidence>
<gene>
    <name evidence="10" type="primary">KCNMB4</name>
    <name evidence="10" type="ORF">BLAG_LOCUS25978</name>
</gene>
<dbReference type="PANTHER" id="PTHR10258:SF8">
    <property type="entry name" value="CALCIUM-ACTIVATED POTASSIUM CHANNEL BK ALPHA SUBUNIT DOMAIN-CONTAINING PROTEIN"/>
    <property type="match status" value="1"/>
</dbReference>
<reference evidence="10" key="1">
    <citation type="submission" date="2022-01" db="EMBL/GenBank/DDBJ databases">
        <authorList>
            <person name="Braso-Vives M."/>
        </authorList>
    </citation>
    <scope>NUCLEOTIDE SEQUENCE</scope>
</reference>